<feature type="transmembrane region" description="Helical" evidence="8">
    <location>
        <begin position="110"/>
        <end position="137"/>
    </location>
</feature>
<evidence type="ECO:0000256" key="4">
    <source>
        <dbReference type="ARBA" id="ARBA00022692"/>
    </source>
</evidence>
<comment type="subcellular location">
    <subcellularLocation>
        <location evidence="1">Cell membrane</location>
    </subcellularLocation>
</comment>
<evidence type="ECO:0000256" key="6">
    <source>
        <dbReference type="ARBA" id="ARBA00023136"/>
    </source>
</evidence>
<reference evidence="9 10" key="1">
    <citation type="journal article" date="2024" name="bioRxiv">
        <title>A reference genome for Trichogramma kaykai: A tiny desert-dwelling parasitoid wasp with competing sex-ratio distorters.</title>
        <authorList>
            <person name="Culotta J."/>
            <person name="Lindsey A.R."/>
        </authorList>
    </citation>
    <scope>NUCLEOTIDE SEQUENCE [LARGE SCALE GENOMIC DNA]</scope>
    <source>
        <strain evidence="9 10">KSX58</strain>
    </source>
</reference>
<evidence type="ECO:0000256" key="1">
    <source>
        <dbReference type="ARBA" id="ARBA00004236"/>
    </source>
</evidence>
<evidence type="ECO:0000256" key="7">
    <source>
        <dbReference type="ARBA" id="ARBA00023180"/>
    </source>
</evidence>
<dbReference type="Pfam" id="PF01130">
    <property type="entry name" value="CD36"/>
    <property type="match status" value="1"/>
</dbReference>
<evidence type="ECO:0000256" key="5">
    <source>
        <dbReference type="ARBA" id="ARBA00022989"/>
    </source>
</evidence>
<gene>
    <name evidence="9" type="ORF">TKK_005810</name>
</gene>
<evidence type="ECO:0000256" key="3">
    <source>
        <dbReference type="ARBA" id="ARBA00022475"/>
    </source>
</evidence>
<keyword evidence="4 8" id="KW-0812">Transmembrane</keyword>
<evidence type="ECO:0000313" key="9">
    <source>
        <dbReference type="EMBL" id="KAL3401210.1"/>
    </source>
</evidence>
<comment type="caution">
    <text evidence="9">The sequence shown here is derived from an EMBL/GenBank/DDBJ whole genome shotgun (WGS) entry which is preliminary data.</text>
</comment>
<name>A0ABD2X875_9HYME</name>
<keyword evidence="6 8" id="KW-0472">Membrane</keyword>
<evidence type="ECO:0000256" key="8">
    <source>
        <dbReference type="SAM" id="Phobius"/>
    </source>
</evidence>
<dbReference type="EMBL" id="JBJJXI010000049">
    <property type="protein sequence ID" value="KAL3401210.1"/>
    <property type="molecule type" value="Genomic_DNA"/>
</dbReference>
<evidence type="ECO:0000256" key="2">
    <source>
        <dbReference type="ARBA" id="ARBA00010532"/>
    </source>
</evidence>
<dbReference type="InterPro" id="IPR002159">
    <property type="entry name" value="CD36_fam"/>
</dbReference>
<protein>
    <submittedName>
        <fullName evidence="9">Uncharacterized protein</fullName>
    </submittedName>
</protein>
<evidence type="ECO:0000313" key="10">
    <source>
        <dbReference type="Proteomes" id="UP001627154"/>
    </source>
</evidence>
<keyword evidence="5 8" id="KW-1133">Transmembrane helix</keyword>
<proteinExistence type="inferred from homology"/>
<organism evidence="9 10">
    <name type="scientific">Trichogramma kaykai</name>
    <dbReference type="NCBI Taxonomy" id="54128"/>
    <lineage>
        <taxon>Eukaryota</taxon>
        <taxon>Metazoa</taxon>
        <taxon>Ecdysozoa</taxon>
        <taxon>Arthropoda</taxon>
        <taxon>Hexapoda</taxon>
        <taxon>Insecta</taxon>
        <taxon>Pterygota</taxon>
        <taxon>Neoptera</taxon>
        <taxon>Endopterygota</taxon>
        <taxon>Hymenoptera</taxon>
        <taxon>Apocrita</taxon>
        <taxon>Proctotrupomorpha</taxon>
        <taxon>Chalcidoidea</taxon>
        <taxon>Trichogrammatidae</taxon>
        <taxon>Trichogramma</taxon>
    </lineage>
</organism>
<comment type="similarity">
    <text evidence="2">Belongs to the CD36 family.</text>
</comment>
<accession>A0ABD2X875</accession>
<dbReference type="Proteomes" id="UP001627154">
    <property type="component" value="Unassembled WGS sequence"/>
</dbReference>
<keyword evidence="7" id="KW-0325">Glycoprotein</keyword>
<sequence>MRPYFRPYLRLIQVNVFSEGTQSLLKNNQSHFFEINSWRCKNSILYTMKRLGVPIEGRSRMQMNIVATKAENVPFLGPIVDGTLLPVMWVEIGIDELPDSIMKMLYHAYYTVNSIQVIIQCISLSGFILSCIVLYSIRGLNY</sequence>
<keyword evidence="10" id="KW-1185">Reference proteome</keyword>
<dbReference type="AlphaFoldDB" id="A0ABD2X875"/>
<dbReference type="GO" id="GO:0005886">
    <property type="term" value="C:plasma membrane"/>
    <property type="evidence" value="ECO:0007669"/>
    <property type="project" value="UniProtKB-SubCell"/>
</dbReference>
<keyword evidence="3" id="KW-1003">Cell membrane</keyword>